<dbReference type="Pfam" id="PF25574">
    <property type="entry name" value="TPR_IMB1"/>
    <property type="match status" value="1"/>
</dbReference>
<dbReference type="InterPro" id="IPR041653">
    <property type="entry name" value="Importin_rep_4"/>
</dbReference>
<dbReference type="InterPro" id="IPR034085">
    <property type="entry name" value="TOG"/>
</dbReference>
<name>A0A376B2I8_9ASCO</name>
<dbReference type="Pfam" id="PF18808">
    <property type="entry name" value="Importin_rep_4"/>
    <property type="match status" value="1"/>
</dbReference>
<dbReference type="PANTHER" id="PTHR10527">
    <property type="entry name" value="IMPORTIN BETA"/>
    <property type="match status" value="1"/>
</dbReference>
<evidence type="ECO:0000259" key="8">
    <source>
        <dbReference type="SMART" id="SM01349"/>
    </source>
</evidence>
<accession>A0A376B2I8</accession>
<sequence length="1093" mass="122004">MSALPEDINTTLISILQGFASPDNTIRAQAELALQNTWITPENIEVLLIFLSEQASFSSDATTSALSAVLFRKLALRAPPSSKTVIIAKNITSISNAALQQIRATLLKGFFTQQNVSIRHKLSDAIAVCALDDMDKWTQLLECVFQAMKSDDPTYRESSFRILTTVPYLINNVDSNLVLSVFEAGFTDANDDVKVSAVSAFVGYFRQLPKSNWAKLGVLLPSLLNSLPKFLEDAKDYALSAAFEPLIELIELAPKLFKDMFNQIIQFVDIVIKTKDLDASTRTSALELLTVFSENAPQMCKSNPNYGNTVVMDTLMMMTEVSEDDDNAIEWQNSDDTDDNEEEVTYDHARQALDRVALKLNGKYLAPFLFQYLEPMMQSSEWRERFAALMALSSAAEGCRDVLISKIGKILDMVIPLVNDPHPRVQYGACNALGQISTDFAPLIQRVSHERIVPALISRLSNDCCSRVQTHGAAALVNFSEEASQSILEPYLDSLLSNLLTLLQSDKTYVQEQALTTIAFIAEAAEKKFIKYYDTLMPQLIHVLKTDTGDENRVLKGKCMECSTLIALAVGREKFGAYSQELLECFVHYQKQDIKDDDPIKSYLEYGWSRICRIMREEFVPFLPLVLPPLLLTAKATQDVSLIEEEEAESFQQYNEWDVVQIQGKHIAIHTSILDDKVTAMDLINVYASILKSSFVYYANEILLEIAIPSIDFYLHDGVRATGAKLISVLLGCLISANGVDDKVFALWKLACDKLLVGMNSEPMPEILQIYHKVFVDCLDIMEVDCLSEEQVGEYTKATFVNLTDVYTRVKTRHGEDDEYNEDVDDEADDYTDEDLLDEINKSLASIFKLKTTAFLPHFESLWNLITTSYLQQDSEIILSLFALVAIADMVQYCGESTAPLKVSFGSKVQEYLTSPEPSIRQAAAYVVGSCAIYAPQSYSDLCNSSLPILVKVIVIPDARSDENITSTENANAAIAKILHTFGPSIPQFNDYVSLWLKSFPVIQDEEAANYSYKFLGELINSNNPAVQGLDNISNIVKYVVEALYQKSLSSSASESIIASTKSLLDTVPQDQVMSLFGNYPEPVMNEIKKWFS</sequence>
<feature type="domain" description="TOG" evidence="8">
    <location>
        <begin position="351"/>
        <end position="595"/>
    </location>
</feature>
<dbReference type="GO" id="GO:0005634">
    <property type="term" value="C:nucleus"/>
    <property type="evidence" value="ECO:0007669"/>
    <property type="project" value="UniProtKB-SubCell"/>
</dbReference>
<dbReference type="Pfam" id="PF18816">
    <property type="entry name" value="Importin_rep_5"/>
    <property type="match status" value="1"/>
</dbReference>
<evidence type="ECO:0000256" key="5">
    <source>
        <dbReference type="ARBA" id="ARBA00022737"/>
    </source>
</evidence>
<dbReference type="Pfam" id="PF18829">
    <property type="entry name" value="Importin_rep_6"/>
    <property type="match status" value="1"/>
</dbReference>
<keyword evidence="10" id="KW-1185">Reference proteome</keyword>
<dbReference type="InterPro" id="IPR040928">
    <property type="entry name" value="Importin_rep_5"/>
</dbReference>
<dbReference type="InterPro" id="IPR011989">
    <property type="entry name" value="ARM-like"/>
</dbReference>
<evidence type="ECO:0000256" key="2">
    <source>
        <dbReference type="ARBA" id="ARBA00004496"/>
    </source>
</evidence>
<evidence type="ECO:0000256" key="6">
    <source>
        <dbReference type="ARBA" id="ARBA00022927"/>
    </source>
</evidence>
<dbReference type="Pfam" id="PF25780">
    <property type="entry name" value="TPR_IPO5"/>
    <property type="match status" value="1"/>
</dbReference>
<dbReference type="SMART" id="SM01349">
    <property type="entry name" value="TOG"/>
    <property type="match status" value="1"/>
</dbReference>
<keyword evidence="6" id="KW-0653">Protein transport</keyword>
<evidence type="ECO:0000313" key="10">
    <source>
        <dbReference type="Proteomes" id="UP000262825"/>
    </source>
</evidence>
<dbReference type="GO" id="GO:0006606">
    <property type="term" value="P:protein import into nucleus"/>
    <property type="evidence" value="ECO:0007669"/>
    <property type="project" value="InterPro"/>
</dbReference>
<dbReference type="InterPro" id="IPR058584">
    <property type="entry name" value="IMB1_TNPO1-like_TPR"/>
</dbReference>
<evidence type="ECO:0000256" key="7">
    <source>
        <dbReference type="ARBA" id="ARBA00023242"/>
    </source>
</evidence>
<comment type="subcellular location">
    <subcellularLocation>
        <location evidence="2">Cytoplasm</location>
    </subcellularLocation>
    <subcellularLocation>
        <location evidence="1">Nucleus</location>
    </subcellularLocation>
</comment>
<evidence type="ECO:0000256" key="3">
    <source>
        <dbReference type="ARBA" id="ARBA00022448"/>
    </source>
</evidence>
<evidence type="ECO:0000256" key="1">
    <source>
        <dbReference type="ARBA" id="ARBA00004123"/>
    </source>
</evidence>
<keyword evidence="4" id="KW-0963">Cytoplasm</keyword>
<evidence type="ECO:0000313" key="9">
    <source>
        <dbReference type="EMBL" id="SSD58896.1"/>
    </source>
</evidence>
<proteinExistence type="predicted"/>
<dbReference type="EMBL" id="UFAJ01000061">
    <property type="protein sequence ID" value="SSD58896.1"/>
    <property type="molecule type" value="Genomic_DNA"/>
</dbReference>
<dbReference type="InterPro" id="IPR041389">
    <property type="entry name" value="Importin_rep_6"/>
</dbReference>
<dbReference type="SUPFAM" id="SSF48371">
    <property type="entry name" value="ARM repeat"/>
    <property type="match status" value="1"/>
</dbReference>
<keyword evidence="5" id="KW-0677">Repeat</keyword>
<dbReference type="InterPro" id="IPR040122">
    <property type="entry name" value="Importin_beta"/>
</dbReference>
<dbReference type="Proteomes" id="UP000262825">
    <property type="component" value="Unassembled WGS sequence"/>
</dbReference>
<keyword evidence="7" id="KW-0539">Nucleus</keyword>
<keyword evidence="3" id="KW-0813">Transport</keyword>
<reference evidence="10" key="1">
    <citation type="submission" date="2018-06" db="EMBL/GenBank/DDBJ databases">
        <authorList>
            <person name="Guldener U."/>
        </authorList>
    </citation>
    <scope>NUCLEOTIDE SEQUENCE [LARGE SCALE GENOMIC DNA]</scope>
    <source>
        <strain evidence="10">UTAD17</strain>
    </source>
</reference>
<dbReference type="InterPro" id="IPR016024">
    <property type="entry name" value="ARM-type_fold"/>
</dbReference>
<dbReference type="Pfam" id="PF13513">
    <property type="entry name" value="HEAT_EZ"/>
    <property type="match status" value="1"/>
</dbReference>
<dbReference type="VEuPathDB" id="FungiDB:SCODWIG_00657"/>
<dbReference type="GO" id="GO:0005737">
    <property type="term" value="C:cytoplasm"/>
    <property type="evidence" value="ECO:0007669"/>
    <property type="project" value="UniProtKB-SubCell"/>
</dbReference>
<protein>
    <submittedName>
        <fullName evidence="9">Probable Importin subunit beta-3</fullName>
    </submittedName>
</protein>
<gene>
    <name evidence="9" type="ORF">SCODWIG_00657</name>
</gene>
<dbReference type="Gene3D" id="6.10.140.1700">
    <property type="match status" value="1"/>
</dbReference>
<evidence type="ECO:0000256" key="4">
    <source>
        <dbReference type="ARBA" id="ARBA00022490"/>
    </source>
</evidence>
<dbReference type="AlphaFoldDB" id="A0A376B2I8"/>
<dbReference type="Gene3D" id="1.25.10.10">
    <property type="entry name" value="Leucine-rich Repeat Variant"/>
    <property type="match status" value="1"/>
</dbReference>
<organism evidence="9 10">
    <name type="scientific">Saccharomycodes ludwigii</name>
    <dbReference type="NCBI Taxonomy" id="36035"/>
    <lineage>
        <taxon>Eukaryota</taxon>
        <taxon>Fungi</taxon>
        <taxon>Dikarya</taxon>
        <taxon>Ascomycota</taxon>
        <taxon>Saccharomycotina</taxon>
        <taxon>Saccharomycetes</taxon>
        <taxon>Saccharomycodales</taxon>
        <taxon>Saccharomycodaceae</taxon>
        <taxon>Saccharomycodes</taxon>
    </lineage>
</organism>
<dbReference type="InterPro" id="IPR057672">
    <property type="entry name" value="TPR_IPO4/5"/>
</dbReference>